<comment type="caution">
    <text evidence="1">The sequence shown here is derived from an EMBL/GenBank/DDBJ whole genome shotgun (WGS) entry which is preliminary data.</text>
</comment>
<dbReference type="PANTHER" id="PTHR32278">
    <property type="entry name" value="F-BOX DOMAIN-CONTAINING PROTEIN"/>
    <property type="match status" value="1"/>
</dbReference>
<evidence type="ECO:0000313" key="2">
    <source>
        <dbReference type="Proteomes" id="UP000326396"/>
    </source>
</evidence>
<organism evidence="1 2">
    <name type="scientific">Mikania micrantha</name>
    <name type="common">bitter vine</name>
    <dbReference type="NCBI Taxonomy" id="192012"/>
    <lineage>
        <taxon>Eukaryota</taxon>
        <taxon>Viridiplantae</taxon>
        <taxon>Streptophyta</taxon>
        <taxon>Embryophyta</taxon>
        <taxon>Tracheophyta</taxon>
        <taxon>Spermatophyta</taxon>
        <taxon>Magnoliopsida</taxon>
        <taxon>eudicotyledons</taxon>
        <taxon>Gunneridae</taxon>
        <taxon>Pentapetalae</taxon>
        <taxon>asterids</taxon>
        <taxon>campanulids</taxon>
        <taxon>Asterales</taxon>
        <taxon>Asteraceae</taxon>
        <taxon>Asteroideae</taxon>
        <taxon>Heliantheae alliance</taxon>
        <taxon>Eupatorieae</taxon>
        <taxon>Mikania</taxon>
    </lineage>
</organism>
<dbReference type="InterPro" id="IPR025886">
    <property type="entry name" value="PP2-like"/>
</dbReference>
<gene>
    <name evidence="1" type="ORF">E3N88_27155</name>
</gene>
<sequence>MPKSGKLDGLGNESELVRAKMSAGDNVSLPLLCTCPPRKKREKRSSTSNYRVKLPKDYKKMLLNAADPLNDRSESDLKMLLLKGILINSGKTWFSLNMNGHHCEMISIAACLTSSESQHYISSPGYTERFAAGCYEPCGAKFKAHVRTQFLLPQIAYTVNLVFKRNMSREQYIGLEYKLEGEEDKSYTFLSDEREDGWLTAELYQFTSDNITIDLEIMFYTKWCSNILVESIEFRPLEKVEHEVLTDDKVDMRTIPDTDTYWEQKLPIDYEDIIKWSVNGVRWGTKRELYDILCEGILISSGEKWFSLAKDGKKCLMLPAKAVLDKTEWKWNYKPDTRFGQLADCISKEFGIFCEFSSKMLSPETTYASYLVYSRLPHGYKPINPPLQVVDKDLESEEEYNIFLRPPQTPLIIGGNSKIKRARRYNPSIRPMIKGLPKLRSDGWMEVQVHEFQTPVDIKMISTRLQLSSYDMSLVGTTVQGLEFRPI</sequence>
<dbReference type="Pfam" id="PF14299">
    <property type="entry name" value="PP2"/>
    <property type="match status" value="2"/>
</dbReference>
<keyword evidence="2" id="KW-1185">Reference proteome</keyword>
<protein>
    <recommendedName>
        <fullName evidence="3">Phloem protein 2-like protein</fullName>
    </recommendedName>
</protein>
<dbReference type="PANTHER" id="PTHR32278:SF135">
    <property type="entry name" value="F-BOX PROTEIN PP2-B12"/>
    <property type="match status" value="1"/>
</dbReference>
<accession>A0A5N6MXF9</accession>
<evidence type="ECO:0008006" key="3">
    <source>
        <dbReference type="Google" id="ProtNLM"/>
    </source>
</evidence>
<name>A0A5N6MXF9_9ASTR</name>
<dbReference type="OrthoDB" id="1698672at2759"/>
<dbReference type="EMBL" id="SZYD01000014">
    <property type="protein sequence ID" value="KAD4178564.1"/>
    <property type="molecule type" value="Genomic_DNA"/>
</dbReference>
<proteinExistence type="predicted"/>
<reference evidence="1 2" key="1">
    <citation type="submission" date="2019-05" db="EMBL/GenBank/DDBJ databases">
        <title>Mikania micrantha, genome provides insights into the molecular mechanism of rapid growth.</title>
        <authorList>
            <person name="Liu B."/>
        </authorList>
    </citation>
    <scope>NUCLEOTIDE SEQUENCE [LARGE SCALE GENOMIC DNA]</scope>
    <source>
        <strain evidence="1">NLD-2019</strain>
        <tissue evidence="1">Leaf</tissue>
    </source>
</reference>
<evidence type="ECO:0000313" key="1">
    <source>
        <dbReference type="EMBL" id="KAD4178564.1"/>
    </source>
</evidence>
<dbReference type="AlphaFoldDB" id="A0A5N6MXF9"/>
<dbReference type="Proteomes" id="UP000326396">
    <property type="component" value="Linkage Group LG4"/>
</dbReference>